<keyword evidence="2" id="KW-1185">Reference proteome</keyword>
<dbReference type="Proteomes" id="UP000015106">
    <property type="component" value="Chromosome 4"/>
</dbReference>
<evidence type="ECO:0000313" key="1">
    <source>
        <dbReference type="EnsemblPlants" id="TuG1812G0400001840.01.T01"/>
    </source>
</evidence>
<organism evidence="1 2">
    <name type="scientific">Triticum urartu</name>
    <name type="common">Red wild einkorn</name>
    <name type="synonym">Crithodium urartu</name>
    <dbReference type="NCBI Taxonomy" id="4572"/>
    <lineage>
        <taxon>Eukaryota</taxon>
        <taxon>Viridiplantae</taxon>
        <taxon>Streptophyta</taxon>
        <taxon>Embryophyta</taxon>
        <taxon>Tracheophyta</taxon>
        <taxon>Spermatophyta</taxon>
        <taxon>Magnoliopsida</taxon>
        <taxon>Liliopsida</taxon>
        <taxon>Poales</taxon>
        <taxon>Poaceae</taxon>
        <taxon>BOP clade</taxon>
        <taxon>Pooideae</taxon>
        <taxon>Triticodae</taxon>
        <taxon>Triticeae</taxon>
        <taxon>Triticinae</taxon>
        <taxon>Triticum</taxon>
    </lineage>
</organism>
<accession>A0A8R7U857</accession>
<reference evidence="2" key="1">
    <citation type="journal article" date="2013" name="Nature">
        <title>Draft genome of the wheat A-genome progenitor Triticum urartu.</title>
        <authorList>
            <person name="Ling H.Q."/>
            <person name="Zhao S."/>
            <person name="Liu D."/>
            <person name="Wang J."/>
            <person name="Sun H."/>
            <person name="Zhang C."/>
            <person name="Fan H."/>
            <person name="Li D."/>
            <person name="Dong L."/>
            <person name="Tao Y."/>
            <person name="Gao C."/>
            <person name="Wu H."/>
            <person name="Li Y."/>
            <person name="Cui Y."/>
            <person name="Guo X."/>
            <person name="Zheng S."/>
            <person name="Wang B."/>
            <person name="Yu K."/>
            <person name="Liang Q."/>
            <person name="Yang W."/>
            <person name="Lou X."/>
            <person name="Chen J."/>
            <person name="Feng M."/>
            <person name="Jian J."/>
            <person name="Zhang X."/>
            <person name="Luo G."/>
            <person name="Jiang Y."/>
            <person name="Liu J."/>
            <person name="Wang Z."/>
            <person name="Sha Y."/>
            <person name="Zhang B."/>
            <person name="Wu H."/>
            <person name="Tang D."/>
            <person name="Shen Q."/>
            <person name="Xue P."/>
            <person name="Zou S."/>
            <person name="Wang X."/>
            <person name="Liu X."/>
            <person name="Wang F."/>
            <person name="Yang Y."/>
            <person name="An X."/>
            <person name="Dong Z."/>
            <person name="Zhang K."/>
            <person name="Zhang X."/>
            <person name="Luo M.C."/>
            <person name="Dvorak J."/>
            <person name="Tong Y."/>
            <person name="Wang J."/>
            <person name="Yang H."/>
            <person name="Li Z."/>
            <person name="Wang D."/>
            <person name="Zhang A."/>
            <person name="Wang J."/>
        </authorList>
    </citation>
    <scope>NUCLEOTIDE SEQUENCE</scope>
    <source>
        <strain evidence="2">cv. G1812</strain>
    </source>
</reference>
<dbReference type="EnsemblPlants" id="TuG1812G0400001841.01.T01">
    <property type="protein sequence ID" value="TuG1812G0400001841.01.T01"/>
    <property type="gene ID" value="TuG1812G0400001841.01"/>
</dbReference>
<sequence>MQCSAIHPSAMQFTGRCVDPSKINCTPVPRWYHAVQYVGARSTPHRRRAVQSVGASSTPPIPKPISLPPRTRAKCSLFLTSRYNGGPEARQAARGRRLTRPDQQQGEVRIHQPCLPLPHVISLCASEMVLLPFIIHGVDVVSAISRRVGYLHPIK</sequence>
<dbReference type="Gramene" id="TuG1812G0400001841.01.T01">
    <property type="protein sequence ID" value="TuG1812G0400001841.01.T01"/>
    <property type="gene ID" value="TuG1812G0400001841.01"/>
</dbReference>
<name>A0A8R7U857_TRIUA</name>
<dbReference type="AlphaFoldDB" id="A0A8R7U857"/>
<reference evidence="1" key="2">
    <citation type="submission" date="2018-03" db="EMBL/GenBank/DDBJ databases">
        <title>The Triticum urartu genome reveals the dynamic nature of wheat genome evolution.</title>
        <authorList>
            <person name="Ling H."/>
            <person name="Ma B."/>
            <person name="Shi X."/>
            <person name="Liu H."/>
            <person name="Dong L."/>
            <person name="Sun H."/>
            <person name="Cao Y."/>
            <person name="Gao Q."/>
            <person name="Zheng S."/>
            <person name="Li Y."/>
            <person name="Yu Y."/>
            <person name="Du H."/>
            <person name="Qi M."/>
            <person name="Li Y."/>
            <person name="Yu H."/>
            <person name="Cui Y."/>
            <person name="Wang N."/>
            <person name="Chen C."/>
            <person name="Wu H."/>
            <person name="Zhao Y."/>
            <person name="Zhang J."/>
            <person name="Li Y."/>
            <person name="Zhou W."/>
            <person name="Zhang B."/>
            <person name="Hu W."/>
            <person name="Eijk M."/>
            <person name="Tang J."/>
            <person name="Witsenboer H."/>
            <person name="Zhao S."/>
            <person name="Li Z."/>
            <person name="Zhang A."/>
            <person name="Wang D."/>
            <person name="Liang C."/>
        </authorList>
    </citation>
    <scope>NUCLEOTIDE SEQUENCE [LARGE SCALE GENOMIC DNA]</scope>
    <source>
        <strain evidence="1">cv. G1812</strain>
    </source>
</reference>
<reference evidence="1" key="3">
    <citation type="submission" date="2022-06" db="UniProtKB">
        <authorList>
            <consortium name="EnsemblPlants"/>
        </authorList>
    </citation>
    <scope>IDENTIFICATION</scope>
</reference>
<evidence type="ECO:0000313" key="2">
    <source>
        <dbReference type="Proteomes" id="UP000015106"/>
    </source>
</evidence>
<proteinExistence type="predicted"/>
<protein>
    <submittedName>
        <fullName evidence="1">Uncharacterized protein</fullName>
    </submittedName>
</protein>
<dbReference type="Gramene" id="TuG1812G0400001840.01.T01">
    <property type="protein sequence ID" value="TuG1812G0400001840.01.T01"/>
    <property type="gene ID" value="TuG1812G0400001840.01"/>
</dbReference>
<dbReference type="EnsemblPlants" id="TuG1812G0400001840.01.T01">
    <property type="protein sequence ID" value="TuG1812G0400001840.01.T01"/>
    <property type="gene ID" value="TuG1812G0400001840.01"/>
</dbReference>